<dbReference type="Proteomes" id="UP001396334">
    <property type="component" value="Unassembled WGS sequence"/>
</dbReference>
<keyword evidence="2" id="KW-1185">Reference proteome</keyword>
<dbReference type="EMBL" id="JBBPBN010000001">
    <property type="protein sequence ID" value="KAK9046209.1"/>
    <property type="molecule type" value="Genomic_DNA"/>
</dbReference>
<proteinExistence type="predicted"/>
<evidence type="ECO:0000313" key="1">
    <source>
        <dbReference type="EMBL" id="KAK9046209.1"/>
    </source>
</evidence>
<organism evidence="1 2">
    <name type="scientific">Hibiscus sabdariffa</name>
    <name type="common">roselle</name>
    <dbReference type="NCBI Taxonomy" id="183260"/>
    <lineage>
        <taxon>Eukaryota</taxon>
        <taxon>Viridiplantae</taxon>
        <taxon>Streptophyta</taxon>
        <taxon>Embryophyta</taxon>
        <taxon>Tracheophyta</taxon>
        <taxon>Spermatophyta</taxon>
        <taxon>Magnoliopsida</taxon>
        <taxon>eudicotyledons</taxon>
        <taxon>Gunneridae</taxon>
        <taxon>Pentapetalae</taxon>
        <taxon>rosids</taxon>
        <taxon>malvids</taxon>
        <taxon>Malvales</taxon>
        <taxon>Malvaceae</taxon>
        <taxon>Malvoideae</taxon>
        <taxon>Hibiscus</taxon>
    </lineage>
</organism>
<protein>
    <submittedName>
        <fullName evidence="1">Uncharacterized protein</fullName>
    </submittedName>
</protein>
<name>A0ABR2U9D6_9ROSI</name>
<reference evidence="1 2" key="1">
    <citation type="journal article" date="2024" name="G3 (Bethesda)">
        <title>Genome assembly of Hibiscus sabdariffa L. provides insights into metabolisms of medicinal natural products.</title>
        <authorList>
            <person name="Kim T."/>
        </authorList>
    </citation>
    <scope>NUCLEOTIDE SEQUENCE [LARGE SCALE GENOMIC DNA]</scope>
    <source>
        <strain evidence="1">TK-2024</strain>
        <tissue evidence="1">Old leaves</tissue>
    </source>
</reference>
<evidence type="ECO:0000313" key="2">
    <source>
        <dbReference type="Proteomes" id="UP001396334"/>
    </source>
</evidence>
<accession>A0ABR2U9D6</accession>
<sequence>MHADLTTAPFSSTHDFIRRWRRYLSELLAERHKLSPFVPVIPHTYRLLNQGEFDISTTPYLERPSERSEGTGEDKYRWEIAMVHTQYLPFLSLSWNSWAWYRLSFLAPICAAPSEFPLATRWHHRKQWKALEHKVTVEVRMLIDMCCESQFIWRLYLDEDISTTRAESAGKYGRVRADRHTGQE</sequence>
<gene>
    <name evidence="1" type="ORF">V6N11_052105</name>
</gene>
<comment type="caution">
    <text evidence="1">The sequence shown here is derived from an EMBL/GenBank/DDBJ whole genome shotgun (WGS) entry which is preliminary data.</text>
</comment>